<name>A0A4Q9MYV4_9APHY</name>
<accession>A0A4Q9MYV4</accession>
<evidence type="ECO:0000313" key="2">
    <source>
        <dbReference type="EMBL" id="TBU33324.1"/>
    </source>
</evidence>
<feature type="region of interest" description="Disordered" evidence="1">
    <location>
        <begin position="67"/>
        <end position="112"/>
    </location>
</feature>
<protein>
    <submittedName>
        <fullName evidence="2">Uncharacterized protein</fullName>
    </submittedName>
</protein>
<feature type="compositionally biased region" description="Low complexity" evidence="1">
    <location>
        <begin position="98"/>
        <end position="108"/>
    </location>
</feature>
<evidence type="ECO:0000256" key="1">
    <source>
        <dbReference type="SAM" id="MobiDB-lite"/>
    </source>
</evidence>
<dbReference type="OrthoDB" id="5346979at2759"/>
<sequence length="213" mass="23643">MNVSLNWWHDAERDALGSGGSVSEPGEFTLNEKPISKWVPVALVPFSSAARMVPIVMLHRHRAATLSMADTPPPPRRIHLQGHTNGKSEDKRTHPIPSTSTSASSSMAAREEDSFNGALHSAKAFGIATLMVGVGAAGTKTQEFANMMRDAILTRLPSLSARIHRPPELRMETPYCCQTLMNIPRLHWTSPRSSWREAERRFRDAFDKHGFYG</sequence>
<reference evidence="2" key="1">
    <citation type="submission" date="2019-01" db="EMBL/GenBank/DDBJ databases">
        <title>Draft genome sequences of three monokaryotic isolates of the white-rot basidiomycete fungus Dichomitus squalens.</title>
        <authorList>
            <consortium name="DOE Joint Genome Institute"/>
            <person name="Lopez S.C."/>
            <person name="Andreopoulos B."/>
            <person name="Pangilinan J."/>
            <person name="Lipzen A."/>
            <person name="Riley R."/>
            <person name="Ahrendt S."/>
            <person name="Ng V."/>
            <person name="Barry K."/>
            <person name="Daum C."/>
            <person name="Grigoriev I.V."/>
            <person name="Hilden K.S."/>
            <person name="Makela M.R."/>
            <person name="de Vries R.P."/>
        </authorList>
    </citation>
    <scope>NUCLEOTIDE SEQUENCE [LARGE SCALE GENOMIC DNA]</scope>
    <source>
        <strain evidence="2">OM18370.1</strain>
    </source>
</reference>
<organism evidence="2">
    <name type="scientific">Dichomitus squalens</name>
    <dbReference type="NCBI Taxonomy" id="114155"/>
    <lineage>
        <taxon>Eukaryota</taxon>
        <taxon>Fungi</taxon>
        <taxon>Dikarya</taxon>
        <taxon>Basidiomycota</taxon>
        <taxon>Agaricomycotina</taxon>
        <taxon>Agaricomycetes</taxon>
        <taxon>Polyporales</taxon>
        <taxon>Polyporaceae</taxon>
        <taxon>Dichomitus</taxon>
    </lineage>
</organism>
<dbReference type="Proteomes" id="UP000292957">
    <property type="component" value="Unassembled WGS sequence"/>
</dbReference>
<proteinExistence type="predicted"/>
<dbReference type="AlphaFoldDB" id="A0A4Q9MYV4"/>
<dbReference type="EMBL" id="ML143391">
    <property type="protein sequence ID" value="TBU33324.1"/>
    <property type="molecule type" value="Genomic_DNA"/>
</dbReference>
<gene>
    <name evidence="2" type="ORF">BD311DRAFT_848247</name>
</gene>